<evidence type="ECO:0000256" key="1">
    <source>
        <dbReference type="SAM" id="MobiDB-lite"/>
    </source>
</evidence>
<sequence>MKDVGSDHSKMPRRNTRNVALVVCSPQTTKGGLTTEAEIAALQNSLRGERRRDHVRTKGNRVSTCGRN</sequence>
<keyword evidence="3" id="KW-1185">Reference proteome</keyword>
<dbReference type="AlphaFoldDB" id="A0ABD3NV62"/>
<protein>
    <submittedName>
        <fullName evidence="2">Uncharacterized protein</fullName>
    </submittedName>
</protein>
<accession>A0ABD3NV62</accession>
<organism evidence="2 3">
    <name type="scientific">Cyclotella cryptica</name>
    <dbReference type="NCBI Taxonomy" id="29204"/>
    <lineage>
        <taxon>Eukaryota</taxon>
        <taxon>Sar</taxon>
        <taxon>Stramenopiles</taxon>
        <taxon>Ochrophyta</taxon>
        <taxon>Bacillariophyta</taxon>
        <taxon>Coscinodiscophyceae</taxon>
        <taxon>Thalassiosirophycidae</taxon>
        <taxon>Stephanodiscales</taxon>
        <taxon>Stephanodiscaceae</taxon>
        <taxon>Cyclotella</taxon>
    </lineage>
</organism>
<dbReference type="Proteomes" id="UP001516023">
    <property type="component" value="Unassembled WGS sequence"/>
</dbReference>
<name>A0ABD3NV62_9STRA</name>
<dbReference type="EMBL" id="JABMIG020000384">
    <property type="protein sequence ID" value="KAL3779578.1"/>
    <property type="molecule type" value="Genomic_DNA"/>
</dbReference>
<evidence type="ECO:0000313" key="2">
    <source>
        <dbReference type="EMBL" id="KAL3779578.1"/>
    </source>
</evidence>
<proteinExistence type="predicted"/>
<gene>
    <name evidence="2" type="ORF">HJC23_005090</name>
</gene>
<reference evidence="2 3" key="1">
    <citation type="journal article" date="2020" name="G3 (Bethesda)">
        <title>Improved Reference Genome for Cyclotella cryptica CCMP332, a Model for Cell Wall Morphogenesis, Salinity Adaptation, and Lipid Production in Diatoms (Bacillariophyta).</title>
        <authorList>
            <person name="Roberts W.R."/>
            <person name="Downey K.M."/>
            <person name="Ruck E.C."/>
            <person name="Traller J.C."/>
            <person name="Alverson A.J."/>
        </authorList>
    </citation>
    <scope>NUCLEOTIDE SEQUENCE [LARGE SCALE GENOMIC DNA]</scope>
    <source>
        <strain evidence="2 3">CCMP332</strain>
    </source>
</reference>
<feature type="region of interest" description="Disordered" evidence="1">
    <location>
        <begin position="46"/>
        <end position="68"/>
    </location>
</feature>
<comment type="caution">
    <text evidence="2">The sequence shown here is derived from an EMBL/GenBank/DDBJ whole genome shotgun (WGS) entry which is preliminary data.</text>
</comment>
<evidence type="ECO:0000313" key="3">
    <source>
        <dbReference type="Proteomes" id="UP001516023"/>
    </source>
</evidence>